<evidence type="ECO:0000256" key="2">
    <source>
        <dbReference type="SAM" id="Phobius"/>
    </source>
</evidence>
<dbReference type="Gene3D" id="3.30.70.1320">
    <property type="entry name" value="Multidrug efflux transporter AcrB pore domain like"/>
    <property type="match status" value="1"/>
</dbReference>
<dbReference type="Proteomes" id="UP000759443">
    <property type="component" value="Unassembled WGS sequence"/>
</dbReference>
<dbReference type="SUPFAM" id="SSF82693">
    <property type="entry name" value="Multidrug efflux transporter AcrB pore domain, PN1, PN2, PC1 and PC2 subdomains"/>
    <property type="match status" value="3"/>
</dbReference>
<keyword evidence="2" id="KW-0812">Transmembrane</keyword>
<dbReference type="InterPro" id="IPR001036">
    <property type="entry name" value="Acrflvin-R"/>
</dbReference>
<evidence type="ECO:0000256" key="1">
    <source>
        <dbReference type="SAM" id="MobiDB-lite"/>
    </source>
</evidence>
<feature type="transmembrane region" description="Helical" evidence="2">
    <location>
        <begin position="331"/>
        <end position="351"/>
    </location>
</feature>
<dbReference type="Gene3D" id="3.30.2090.10">
    <property type="entry name" value="Multidrug efflux transporter AcrB TolC docking domain, DN and DC subdomains"/>
    <property type="match status" value="2"/>
</dbReference>
<dbReference type="EMBL" id="JAGGJU010000001">
    <property type="protein sequence ID" value="MBP1848678.1"/>
    <property type="molecule type" value="Genomic_DNA"/>
</dbReference>
<evidence type="ECO:0000313" key="3">
    <source>
        <dbReference type="EMBL" id="MBP1848678.1"/>
    </source>
</evidence>
<dbReference type="Pfam" id="PF00873">
    <property type="entry name" value="ACR_tran"/>
    <property type="match status" value="2"/>
</dbReference>
<feature type="transmembrane region" description="Helical" evidence="2">
    <location>
        <begin position="358"/>
        <end position="375"/>
    </location>
</feature>
<sequence length="1108" mass="120298">MNFSAWSIRNPVAPLLAFFVLLMLGIQAFYALPITKFPNIDVPVVAITVTQSGASPAELEMQVTKEVEDAVASISGVDEVNSTITDGQSQTSVVFRIEKPTNEAVQDTKDAIDKIRGSLPADVDEPIVSKVDVEGQAIQTFAVSSPNMNLEELSWFVDDTVKRALQGEPGIGRIDRYGGADREVRVSLNPDRLNAYGITAADVNSQLRGVNVDLGSGRGQVAGNEQAIRTLGDARDVGDLANTTISLSNGRFVKLSDLGTIKDTYEEQKSFSRFNGNPTVTFAVFRAKGASEVSVSETVANSLAEVRKNNPNVKIEMVDDSVYFTYGNYEAALHTLMEGALLAVIVVFLFLHNWRATLIAAVALPLSAIPTFWVMDMIGFSLNLVSFLALTLATGILVDDAIVEIENIARHIKMGKTPYRAAIEAADEIGLAVIATSFTIIAVFVPVSFMPGIPGQYFIQFGLTVAFSVFFSLAVARLITPLMAAYLMRAEDGMEDHQDNDGRLMRLYTRIVTGTTRKWYWRYATLVGAIGFLIASIALLSQVPGSFLPPDDSSRVVLSVELPPNATLDDTEVTTTQIYNKVKDIDGVESVFVLGGASPKGDLELRRATVRLILENIDHSLLKTLVNKGLGGLPVIGSYIPKVPDHGRTRPQWDVEKDVFAALRDIPDVRISKLNDRGERELTYNFLSSNENDLNQAVRTLESNLRASSILANVSSEGALPRPELQIRPHKDEIARLGITPQQISQTVRVATIGDIDAQLAKISLDDRQIPIRVQLSLDARRNLDSIRNLKLTTATGSTVPLFSVADVDYSEGPSSIKRNDRNRVVAIGSDVPQGTALDTASAEFKRIVDETKLPPTVRLAESGDAKIQAEMVQSFGNAMIQGLVLVLVVLILLFKDVIQPFTILLSLPLAFGGVAVALIVTQNPLSMPVMIGMLMLMGIVTKNAILLVDFAIEMRAQGMERVHAMVEAGRKRARPIIMTSIAMSAGMLPSALGVGEGGSFRAPMAIAVMGGIIVSTALSLLVVPSFFLIMDDLSWLLGKIFSRLVGRKEDEDLPLEPEALSNLARTNRQEISRIEERLAAVEDQRRPHRGSKDGSSNVVTLPPLAAE</sequence>
<keyword evidence="2" id="KW-0472">Membrane</keyword>
<proteinExistence type="predicted"/>
<dbReference type="PANTHER" id="PTHR32063:SF77">
    <property type="entry name" value="ACR FAMILY TRANSPORT PROTEIN"/>
    <property type="match status" value="1"/>
</dbReference>
<name>A0ABS4DSL2_9HYPH</name>
<feature type="transmembrane region" description="Helical" evidence="2">
    <location>
        <begin position="928"/>
        <end position="953"/>
    </location>
</feature>
<feature type="transmembrane region" description="Helical" evidence="2">
    <location>
        <begin position="876"/>
        <end position="895"/>
    </location>
</feature>
<comment type="caution">
    <text evidence="3">The sequence shown here is derived from an EMBL/GenBank/DDBJ whole genome shotgun (WGS) entry which is preliminary data.</text>
</comment>
<feature type="transmembrane region" description="Helical" evidence="2">
    <location>
        <begin position="457"/>
        <end position="479"/>
    </location>
</feature>
<dbReference type="PANTHER" id="PTHR32063">
    <property type="match status" value="1"/>
</dbReference>
<dbReference type="InterPro" id="IPR027463">
    <property type="entry name" value="AcrB_DN_DC_subdom"/>
</dbReference>
<feature type="transmembrane region" description="Helical" evidence="2">
    <location>
        <begin position="429"/>
        <end position="451"/>
    </location>
</feature>
<dbReference type="Gene3D" id="3.30.70.1440">
    <property type="entry name" value="Multidrug efflux transporter AcrB pore domain"/>
    <property type="match status" value="1"/>
</dbReference>
<dbReference type="Gene3D" id="1.20.1640.10">
    <property type="entry name" value="Multidrug efflux transporter AcrB transmembrane domain"/>
    <property type="match status" value="2"/>
</dbReference>
<dbReference type="PRINTS" id="PR00702">
    <property type="entry name" value="ACRIFLAVINRP"/>
</dbReference>
<keyword evidence="2" id="KW-1133">Transmembrane helix</keyword>
<dbReference type="SUPFAM" id="SSF82866">
    <property type="entry name" value="Multidrug efflux transporter AcrB transmembrane domain"/>
    <property type="match status" value="2"/>
</dbReference>
<feature type="transmembrane region" description="Helical" evidence="2">
    <location>
        <begin position="387"/>
        <end position="409"/>
    </location>
</feature>
<feature type="transmembrane region" description="Helical" evidence="2">
    <location>
        <begin position="974"/>
        <end position="993"/>
    </location>
</feature>
<dbReference type="Gene3D" id="3.30.70.1430">
    <property type="entry name" value="Multidrug efflux transporter AcrB pore domain"/>
    <property type="match status" value="2"/>
</dbReference>
<feature type="transmembrane region" description="Helical" evidence="2">
    <location>
        <begin position="1005"/>
        <end position="1030"/>
    </location>
</feature>
<keyword evidence="4" id="KW-1185">Reference proteome</keyword>
<feature type="transmembrane region" description="Helical" evidence="2">
    <location>
        <begin position="902"/>
        <end position="922"/>
    </location>
</feature>
<feature type="region of interest" description="Disordered" evidence="1">
    <location>
        <begin position="1079"/>
        <end position="1108"/>
    </location>
</feature>
<feature type="transmembrane region" description="Helical" evidence="2">
    <location>
        <begin position="520"/>
        <end position="540"/>
    </location>
</feature>
<protein>
    <submittedName>
        <fullName evidence="3">Multidrug efflux pump subunit AcrB</fullName>
    </submittedName>
</protein>
<organism evidence="3 4">
    <name type="scientific">Rhizobium halophytocola</name>
    <dbReference type="NCBI Taxonomy" id="735519"/>
    <lineage>
        <taxon>Bacteria</taxon>
        <taxon>Pseudomonadati</taxon>
        <taxon>Pseudomonadota</taxon>
        <taxon>Alphaproteobacteria</taxon>
        <taxon>Hyphomicrobiales</taxon>
        <taxon>Rhizobiaceae</taxon>
        <taxon>Rhizobium/Agrobacterium group</taxon>
        <taxon>Rhizobium</taxon>
    </lineage>
</organism>
<accession>A0ABS4DSL2</accession>
<dbReference type="SUPFAM" id="SSF82714">
    <property type="entry name" value="Multidrug efflux transporter AcrB TolC docking domain, DN and DC subdomains"/>
    <property type="match status" value="2"/>
</dbReference>
<reference evidence="3 4" key="1">
    <citation type="submission" date="2021-03" db="EMBL/GenBank/DDBJ databases">
        <title>Genomic Encyclopedia of Type Strains, Phase IV (KMG-IV): sequencing the most valuable type-strain genomes for metagenomic binning, comparative biology and taxonomic classification.</title>
        <authorList>
            <person name="Goeker M."/>
        </authorList>
    </citation>
    <scope>NUCLEOTIDE SEQUENCE [LARGE SCALE GENOMIC DNA]</scope>
    <source>
        <strain evidence="3 4">DSM 21600</strain>
    </source>
</reference>
<evidence type="ECO:0000313" key="4">
    <source>
        <dbReference type="Proteomes" id="UP000759443"/>
    </source>
</evidence>
<dbReference type="RefSeq" id="WP_209941226.1">
    <property type="nucleotide sequence ID" value="NZ_JAGGJU010000001.1"/>
</dbReference>
<gene>
    <name evidence="3" type="ORF">J2Z17_000095</name>
</gene>